<dbReference type="InterPro" id="IPR003439">
    <property type="entry name" value="ABC_transporter-like_ATP-bd"/>
</dbReference>
<evidence type="ECO:0000256" key="2">
    <source>
        <dbReference type="ARBA" id="ARBA00022737"/>
    </source>
</evidence>
<feature type="coiled-coil region" evidence="11">
    <location>
        <begin position="571"/>
        <end position="625"/>
    </location>
</feature>
<comment type="subcellular location">
    <subcellularLocation>
        <location evidence="11">Cytoplasm</location>
    </subcellularLocation>
    <text evidence="11">Associates with ribosomes.</text>
</comment>
<keyword evidence="8 11" id="KW-0234">DNA repair</keyword>
<organism evidence="14 15">
    <name type="scientific">Nitrococcus mobilis Nb-231</name>
    <dbReference type="NCBI Taxonomy" id="314278"/>
    <lineage>
        <taxon>Bacteria</taxon>
        <taxon>Pseudomonadati</taxon>
        <taxon>Pseudomonadota</taxon>
        <taxon>Gammaproteobacteria</taxon>
        <taxon>Chromatiales</taxon>
        <taxon>Ectothiorhodospiraceae</taxon>
        <taxon>Nitrococcus</taxon>
    </lineage>
</organism>
<dbReference type="Proteomes" id="UP000003374">
    <property type="component" value="Unassembled WGS sequence"/>
</dbReference>
<feature type="binding site" evidence="11">
    <location>
        <begin position="349"/>
        <end position="356"/>
    </location>
    <ligand>
        <name>ATP</name>
        <dbReference type="ChEBI" id="CHEBI:30616"/>
        <label>2</label>
    </ligand>
</feature>
<dbReference type="GO" id="GO:0006281">
    <property type="term" value="P:DNA repair"/>
    <property type="evidence" value="ECO:0007669"/>
    <property type="project" value="UniProtKB-KW"/>
</dbReference>
<dbReference type="Pfam" id="PF12848">
    <property type="entry name" value="ABC_tran_Xtn"/>
    <property type="match status" value="1"/>
</dbReference>
<keyword evidence="15" id="KW-1185">Reference proteome</keyword>
<sequence>MNLIRFDQVSLEFGDTPLLHTAEFAIGPGERVCLIGRNGAGKSSLLKLITGELQPDSGRIQSLDGIEISQLEQSLPEGDARTVREVVKSGMAAVQALVDAYHARAAAELDARGLRELEDLQHRLEAHGGWQVDQQVDALITQLKLPADKRMETLSGGWRRRVALGKALVAKPDLLLLDEPTNHLDIGTIEWLEQTVRDFPGAVLFITHDRAFLQKLATRIVELDRGRLTSWPGDYRNFLEQKEQWLETEERQNALFDRKLAQEEAWIRQGIKARRTRNMGRVRALKAMRETRAARLAQQGKARLRMEEADPSGRKVIEARHITHGYQGRTLIEDFSIKIMRGDRIGLIGNNGVGKTTLLRILLGELAPERGHVQLGTNLEVAYFDQLRTTLELDKTVADNVGEGRDHVRINGKDRHIIGYLQDFLFSARRARQPVRALSGGERNRIILAKLFTRPANLLVMDEPTNDLDIEMLEVLEERLVDYPGTLLLVSHDRTFVDNVVTSTLVFESRGRVREYVGGYSDWLRRGHTLARADAVEAPQPSLPKSPPVTSARAANPAKPRKLSYKLQRELDQLPERIEVLEAKVGELQARISDPAFYNEPQTTIQKTLAELDTRQTELDRALERWAELEDMKAALEGGAR</sequence>
<keyword evidence="3 11" id="KW-0547">Nucleotide-binding</keyword>
<comment type="function">
    <text evidence="11">Probably plays a role in ribosome assembly or function. May be involved in resolution of branched DNA intermediates that result from template switching in postreplication gaps. Binds DNA and has ATPase activity.</text>
</comment>
<evidence type="ECO:0000256" key="5">
    <source>
        <dbReference type="ARBA" id="ARBA00022801"/>
    </source>
</evidence>
<feature type="region of interest" description="Disordered" evidence="12">
    <location>
        <begin position="535"/>
        <end position="559"/>
    </location>
</feature>
<comment type="caution">
    <text evidence="14">The sequence shown here is derived from an EMBL/GenBank/DDBJ whole genome shotgun (WGS) entry which is preliminary data.</text>
</comment>
<comment type="catalytic activity">
    <reaction evidence="9 11">
        <text>ATP + H2O = ADP + phosphate + H(+)</text>
        <dbReference type="Rhea" id="RHEA:13065"/>
        <dbReference type="ChEBI" id="CHEBI:15377"/>
        <dbReference type="ChEBI" id="CHEBI:15378"/>
        <dbReference type="ChEBI" id="CHEBI:30616"/>
        <dbReference type="ChEBI" id="CHEBI:43474"/>
        <dbReference type="ChEBI" id="CHEBI:456216"/>
    </reaction>
</comment>
<gene>
    <name evidence="11" type="primary">uup</name>
    <name evidence="14" type="ORF">NB231_14788</name>
</gene>
<keyword evidence="2 11" id="KW-0677">Repeat</keyword>
<dbReference type="Pfam" id="PF00005">
    <property type="entry name" value="ABC_tran"/>
    <property type="match status" value="2"/>
</dbReference>
<evidence type="ECO:0000259" key="13">
    <source>
        <dbReference type="PROSITE" id="PS50893"/>
    </source>
</evidence>
<dbReference type="GO" id="GO:0043022">
    <property type="term" value="F:ribosome binding"/>
    <property type="evidence" value="ECO:0007669"/>
    <property type="project" value="UniProtKB-UniRule"/>
</dbReference>
<dbReference type="RefSeq" id="WP_005003995.1">
    <property type="nucleotide sequence ID" value="NZ_CH672427.1"/>
</dbReference>
<dbReference type="eggNOG" id="COG0488">
    <property type="taxonomic scope" value="Bacteria"/>
</dbReference>
<keyword evidence="5 11" id="KW-0378">Hydrolase</keyword>
<dbReference type="EC" id="3.6.1.-" evidence="11"/>
<dbReference type="SUPFAM" id="SSF52540">
    <property type="entry name" value="P-loop containing nucleoside triphosphate hydrolases"/>
    <property type="match status" value="2"/>
</dbReference>
<dbReference type="InterPro" id="IPR032524">
    <property type="entry name" value="ABC_tran_C"/>
</dbReference>
<dbReference type="GO" id="GO:0005524">
    <property type="term" value="F:ATP binding"/>
    <property type="evidence" value="ECO:0007669"/>
    <property type="project" value="UniProtKB-UniRule"/>
</dbReference>
<reference evidence="14 15" key="1">
    <citation type="submission" date="2006-02" db="EMBL/GenBank/DDBJ databases">
        <authorList>
            <person name="Waterbury J."/>
            <person name="Ferriera S."/>
            <person name="Johnson J."/>
            <person name="Kravitz S."/>
            <person name="Halpern A."/>
            <person name="Remington K."/>
            <person name="Beeson K."/>
            <person name="Tran B."/>
            <person name="Rogers Y.-H."/>
            <person name="Friedman R."/>
            <person name="Venter J.C."/>
        </authorList>
    </citation>
    <scope>NUCLEOTIDE SEQUENCE [LARGE SCALE GENOMIC DNA]</scope>
    <source>
        <strain evidence="14 15">Nb-231</strain>
    </source>
</reference>
<evidence type="ECO:0000313" key="14">
    <source>
        <dbReference type="EMBL" id="EAR23096.1"/>
    </source>
</evidence>
<dbReference type="Pfam" id="PF16326">
    <property type="entry name" value="ABC_tran_CTD"/>
    <property type="match status" value="1"/>
</dbReference>
<evidence type="ECO:0000256" key="12">
    <source>
        <dbReference type="SAM" id="MobiDB-lite"/>
    </source>
</evidence>
<dbReference type="SMART" id="SM00382">
    <property type="entry name" value="AAA"/>
    <property type="match status" value="2"/>
</dbReference>
<dbReference type="PANTHER" id="PTHR42855:SF1">
    <property type="entry name" value="ABC TRANSPORTER DOMAIN-CONTAINING PROTEIN"/>
    <property type="match status" value="1"/>
</dbReference>
<dbReference type="GO" id="GO:0005737">
    <property type="term" value="C:cytoplasm"/>
    <property type="evidence" value="ECO:0007669"/>
    <property type="project" value="UniProtKB-SubCell"/>
</dbReference>
<dbReference type="InterPro" id="IPR017871">
    <property type="entry name" value="ABC_transporter-like_CS"/>
</dbReference>
<dbReference type="Gene3D" id="1.10.287.380">
    <property type="entry name" value="Valyl-tRNA synthetase, C-terminal domain"/>
    <property type="match status" value="1"/>
</dbReference>
<keyword evidence="11" id="KW-0175">Coiled coil</keyword>
<feature type="domain" description="ABC transporter" evidence="13">
    <location>
        <begin position="4"/>
        <end position="250"/>
    </location>
</feature>
<dbReference type="HAMAP" id="MF_00848">
    <property type="entry name" value="Uup"/>
    <property type="match status" value="1"/>
</dbReference>
<dbReference type="InterPro" id="IPR051309">
    <property type="entry name" value="ABCF_ATPase"/>
</dbReference>
<dbReference type="CDD" id="cd03221">
    <property type="entry name" value="ABCF_EF-3"/>
    <property type="match status" value="2"/>
</dbReference>
<dbReference type="InterPro" id="IPR043686">
    <property type="entry name" value="Uup"/>
</dbReference>
<dbReference type="FunFam" id="3.40.50.300:FF:000309">
    <property type="entry name" value="ABC transporter ATP-binding protein"/>
    <property type="match status" value="1"/>
</dbReference>
<dbReference type="FunFam" id="3.40.50.300:FF:000011">
    <property type="entry name" value="Putative ABC transporter ATP-binding component"/>
    <property type="match status" value="1"/>
</dbReference>
<evidence type="ECO:0000256" key="9">
    <source>
        <dbReference type="ARBA" id="ARBA00049360"/>
    </source>
</evidence>
<keyword evidence="4 11" id="KW-0227">DNA damage</keyword>
<dbReference type="InterPro" id="IPR027417">
    <property type="entry name" value="P-loop_NTPase"/>
</dbReference>
<dbReference type="InterPro" id="IPR037118">
    <property type="entry name" value="Val-tRNA_synth_C_sf"/>
</dbReference>
<dbReference type="EMBL" id="AAOF01000001">
    <property type="protein sequence ID" value="EAR23096.1"/>
    <property type="molecule type" value="Genomic_DNA"/>
</dbReference>
<proteinExistence type="inferred from homology"/>
<keyword evidence="7 11" id="KW-0238">DNA-binding</keyword>
<dbReference type="STRING" id="314278.NB231_14788"/>
<keyword evidence="6 11" id="KW-0067">ATP-binding</keyword>
<dbReference type="Gene3D" id="3.40.50.300">
    <property type="entry name" value="P-loop containing nucleotide triphosphate hydrolases"/>
    <property type="match status" value="2"/>
</dbReference>
<feature type="binding site" evidence="11">
    <location>
        <begin position="36"/>
        <end position="43"/>
    </location>
    <ligand>
        <name>ATP</name>
        <dbReference type="ChEBI" id="CHEBI:30616"/>
        <label>1</label>
    </ligand>
</feature>
<feature type="domain" description="ABC transporter" evidence="13">
    <location>
        <begin position="317"/>
        <end position="535"/>
    </location>
</feature>
<evidence type="ECO:0000256" key="10">
    <source>
        <dbReference type="ARBA" id="ARBA00061478"/>
    </source>
</evidence>
<dbReference type="GO" id="GO:0016887">
    <property type="term" value="F:ATP hydrolysis activity"/>
    <property type="evidence" value="ECO:0007669"/>
    <property type="project" value="UniProtKB-UniRule"/>
</dbReference>
<dbReference type="OrthoDB" id="9808609at2"/>
<evidence type="ECO:0000256" key="1">
    <source>
        <dbReference type="ARBA" id="ARBA00022490"/>
    </source>
</evidence>
<evidence type="ECO:0000256" key="3">
    <source>
        <dbReference type="ARBA" id="ARBA00022741"/>
    </source>
</evidence>
<dbReference type="AlphaFoldDB" id="A4BLA8"/>
<dbReference type="HOGENOM" id="CLU_000604_36_0_6"/>
<accession>A4BLA8</accession>
<evidence type="ECO:0000313" key="15">
    <source>
        <dbReference type="Proteomes" id="UP000003374"/>
    </source>
</evidence>
<comment type="similarity">
    <text evidence="10 11">Belongs to the ABC transporter superfamily. ABCF family. Uup subfamily.</text>
</comment>
<dbReference type="InterPro" id="IPR003593">
    <property type="entry name" value="AAA+_ATPase"/>
</dbReference>
<dbReference type="PANTHER" id="PTHR42855">
    <property type="entry name" value="ABC TRANSPORTER ATP-BINDING SUBUNIT"/>
    <property type="match status" value="1"/>
</dbReference>
<evidence type="ECO:0000256" key="11">
    <source>
        <dbReference type="HAMAP-Rule" id="MF_00848"/>
    </source>
</evidence>
<evidence type="ECO:0000256" key="7">
    <source>
        <dbReference type="ARBA" id="ARBA00023125"/>
    </source>
</evidence>
<name>A4BLA8_9GAMM</name>
<evidence type="ECO:0000256" key="6">
    <source>
        <dbReference type="ARBA" id="ARBA00022840"/>
    </source>
</evidence>
<keyword evidence="1 11" id="KW-0963">Cytoplasm</keyword>
<dbReference type="InterPro" id="IPR032781">
    <property type="entry name" value="ABC_tran_Xtn"/>
</dbReference>
<dbReference type="PROSITE" id="PS00211">
    <property type="entry name" value="ABC_TRANSPORTER_1"/>
    <property type="match status" value="2"/>
</dbReference>
<dbReference type="GO" id="GO:0003677">
    <property type="term" value="F:DNA binding"/>
    <property type="evidence" value="ECO:0007669"/>
    <property type="project" value="UniProtKB-UniRule"/>
</dbReference>
<evidence type="ECO:0000256" key="8">
    <source>
        <dbReference type="ARBA" id="ARBA00023204"/>
    </source>
</evidence>
<dbReference type="PROSITE" id="PS50893">
    <property type="entry name" value="ABC_TRANSPORTER_2"/>
    <property type="match status" value="2"/>
</dbReference>
<evidence type="ECO:0000256" key="4">
    <source>
        <dbReference type="ARBA" id="ARBA00022763"/>
    </source>
</evidence>
<protein>
    <recommendedName>
        <fullName evidence="11">ATP-binding protein Uup</fullName>
        <ecNumber evidence="11">3.6.1.-</ecNumber>
    </recommendedName>
</protein>